<gene>
    <name evidence="1" type="ORF">Pgy4_08663</name>
</gene>
<name>F3C2H3_PSESG</name>
<dbReference type="EMBL" id="ADWY01000357">
    <property type="protein sequence ID" value="EGH09744.1"/>
    <property type="molecule type" value="Genomic_DNA"/>
</dbReference>
<dbReference type="HOGENOM" id="CLU_2181661_0_0_6"/>
<evidence type="ECO:0000313" key="2">
    <source>
        <dbReference type="Proteomes" id="UP000005466"/>
    </source>
</evidence>
<accession>F3C2H3</accession>
<reference evidence="1 2" key="1">
    <citation type="journal article" date="2011" name="PLoS Pathog.">
        <title>Dynamic evolution of pathogenicity revealed by sequencing and comparative genomics of 19 Pseudomonas syringae isolates.</title>
        <authorList>
            <person name="Baltrus D.A."/>
            <person name="Nishimura M.T."/>
            <person name="Romanchuk A."/>
            <person name="Chang J.H."/>
            <person name="Mukhtar M.S."/>
            <person name="Cherkis K."/>
            <person name="Roach J."/>
            <person name="Grant S.R."/>
            <person name="Jones C.D."/>
            <person name="Dangl J.L."/>
        </authorList>
    </citation>
    <scope>NUCLEOTIDE SEQUENCE [LARGE SCALE GENOMIC DNA]</scope>
    <source>
        <strain evidence="2">race 4</strain>
    </source>
</reference>
<protein>
    <submittedName>
        <fullName evidence="1">Uncharacterized protein</fullName>
    </submittedName>
</protein>
<sequence length="109" mass="11697">MARIGGRTHEPLPQALDPAALLIHCQQQVRANGANCRTQFTNLTGMLDVSGKDNQTAHFGLTQKMTVFAGQPGAGDIDHQGALQARTHRKNPYTPVPICNPGMVLDPEA</sequence>
<dbReference type="Proteomes" id="UP000005466">
    <property type="component" value="Unassembled WGS sequence"/>
</dbReference>
<dbReference type="AlphaFoldDB" id="F3C2H3"/>
<dbReference type="BioCyc" id="PSYR875330:G11XH-1744-MONOMER"/>
<evidence type="ECO:0000313" key="1">
    <source>
        <dbReference type="EMBL" id="EGH09744.1"/>
    </source>
</evidence>
<organism evidence="1 2">
    <name type="scientific">Pseudomonas savastanoi pv. glycinea str. race 4</name>
    <dbReference type="NCBI Taxonomy" id="875330"/>
    <lineage>
        <taxon>Bacteria</taxon>
        <taxon>Pseudomonadati</taxon>
        <taxon>Pseudomonadota</taxon>
        <taxon>Gammaproteobacteria</taxon>
        <taxon>Pseudomonadales</taxon>
        <taxon>Pseudomonadaceae</taxon>
        <taxon>Pseudomonas</taxon>
    </lineage>
</organism>
<proteinExistence type="predicted"/>
<comment type="caution">
    <text evidence="1">The sequence shown here is derived from an EMBL/GenBank/DDBJ whole genome shotgun (WGS) entry which is preliminary data.</text>
</comment>